<feature type="compositionally biased region" description="Basic and acidic residues" evidence="5">
    <location>
        <begin position="1"/>
        <end position="16"/>
    </location>
</feature>
<feature type="domain" description="Zinc finger DksA/TraR C4-type" evidence="6">
    <location>
        <begin position="109"/>
        <end position="143"/>
    </location>
</feature>
<feature type="zinc finger region" description="dksA C4-type" evidence="4">
    <location>
        <begin position="114"/>
        <end position="138"/>
    </location>
</feature>
<evidence type="ECO:0000313" key="8">
    <source>
        <dbReference type="Proteomes" id="UP000650511"/>
    </source>
</evidence>
<evidence type="ECO:0000256" key="1">
    <source>
        <dbReference type="ARBA" id="ARBA00022723"/>
    </source>
</evidence>
<gene>
    <name evidence="7" type="ORF">GCM10011354_29460</name>
</gene>
<evidence type="ECO:0000259" key="6">
    <source>
        <dbReference type="Pfam" id="PF01258"/>
    </source>
</evidence>
<organism evidence="7 8">
    <name type="scientific">Egicoccus halophilus</name>
    <dbReference type="NCBI Taxonomy" id="1670830"/>
    <lineage>
        <taxon>Bacteria</taxon>
        <taxon>Bacillati</taxon>
        <taxon>Actinomycetota</taxon>
        <taxon>Nitriliruptoria</taxon>
        <taxon>Egicoccales</taxon>
        <taxon>Egicoccaceae</taxon>
        <taxon>Egicoccus</taxon>
    </lineage>
</organism>
<dbReference type="GO" id="GO:0008270">
    <property type="term" value="F:zinc ion binding"/>
    <property type="evidence" value="ECO:0007669"/>
    <property type="project" value="UniProtKB-KW"/>
</dbReference>
<dbReference type="PANTHER" id="PTHR33823">
    <property type="entry name" value="RNA POLYMERASE-BINDING TRANSCRIPTION FACTOR DKSA-RELATED"/>
    <property type="match status" value="1"/>
</dbReference>
<evidence type="ECO:0000256" key="5">
    <source>
        <dbReference type="SAM" id="MobiDB-lite"/>
    </source>
</evidence>
<dbReference type="SUPFAM" id="SSF57716">
    <property type="entry name" value="Glucocorticoid receptor-like (DNA-binding domain)"/>
    <property type="match status" value="1"/>
</dbReference>
<evidence type="ECO:0000256" key="3">
    <source>
        <dbReference type="ARBA" id="ARBA00022833"/>
    </source>
</evidence>
<keyword evidence="1" id="KW-0479">Metal-binding</keyword>
<comment type="caution">
    <text evidence="7">The sequence shown here is derived from an EMBL/GenBank/DDBJ whole genome shotgun (WGS) entry which is preliminary data.</text>
</comment>
<reference evidence="7" key="2">
    <citation type="submission" date="2020-09" db="EMBL/GenBank/DDBJ databases">
        <authorList>
            <person name="Sun Q."/>
            <person name="Zhou Y."/>
        </authorList>
    </citation>
    <scope>NUCLEOTIDE SEQUENCE</scope>
    <source>
        <strain evidence="7">CGMCC 1.14988</strain>
    </source>
</reference>
<keyword evidence="8" id="KW-1185">Reference proteome</keyword>
<dbReference type="Gene3D" id="1.20.120.910">
    <property type="entry name" value="DksA, coiled-coil domain"/>
    <property type="match status" value="1"/>
</dbReference>
<keyword evidence="2" id="KW-0863">Zinc-finger</keyword>
<sequence length="144" mass="15335">MSRGHGHAEDGVEDGRMLPGAAVRGATRPDAAALRTAIDFEQQRTGGRIVALERDLAVLQDATADSPDDEHDPEGATIAFERQQVVALLRAARSRLAELDDACDRLAAGDYGFCAECGQPIPRERLLARPAVRRCASCAALVEG</sequence>
<keyword evidence="3" id="KW-0862">Zinc</keyword>
<reference evidence="7" key="1">
    <citation type="journal article" date="2014" name="Int. J. Syst. Evol. Microbiol.">
        <title>Complete genome sequence of Corynebacterium casei LMG S-19264T (=DSM 44701T), isolated from a smear-ripened cheese.</title>
        <authorList>
            <consortium name="US DOE Joint Genome Institute (JGI-PGF)"/>
            <person name="Walter F."/>
            <person name="Albersmeier A."/>
            <person name="Kalinowski J."/>
            <person name="Ruckert C."/>
        </authorList>
    </citation>
    <scope>NUCLEOTIDE SEQUENCE</scope>
    <source>
        <strain evidence="7">CGMCC 1.14988</strain>
    </source>
</reference>
<dbReference type="EMBL" id="BMHA01000012">
    <property type="protein sequence ID" value="GGI08514.1"/>
    <property type="molecule type" value="Genomic_DNA"/>
</dbReference>
<dbReference type="PANTHER" id="PTHR33823:SF4">
    <property type="entry name" value="GENERAL STRESS PROTEIN 16O"/>
    <property type="match status" value="1"/>
</dbReference>
<evidence type="ECO:0000256" key="4">
    <source>
        <dbReference type="PROSITE-ProRule" id="PRU00510"/>
    </source>
</evidence>
<accession>A0A8J3AAD7</accession>
<dbReference type="AlphaFoldDB" id="A0A8J3AAD7"/>
<dbReference type="RefSeq" id="WP_205745250.1">
    <property type="nucleotide sequence ID" value="NZ_BMHA01000012.1"/>
</dbReference>
<dbReference type="PROSITE" id="PS51128">
    <property type="entry name" value="ZF_DKSA_2"/>
    <property type="match status" value="1"/>
</dbReference>
<evidence type="ECO:0000256" key="2">
    <source>
        <dbReference type="ARBA" id="ARBA00022771"/>
    </source>
</evidence>
<evidence type="ECO:0000313" key="7">
    <source>
        <dbReference type="EMBL" id="GGI08514.1"/>
    </source>
</evidence>
<feature type="region of interest" description="Disordered" evidence="5">
    <location>
        <begin position="1"/>
        <end position="26"/>
    </location>
</feature>
<protein>
    <recommendedName>
        <fullName evidence="6">Zinc finger DksA/TraR C4-type domain-containing protein</fullName>
    </recommendedName>
</protein>
<name>A0A8J3AAD7_9ACTN</name>
<proteinExistence type="predicted"/>
<dbReference type="Proteomes" id="UP000650511">
    <property type="component" value="Unassembled WGS sequence"/>
</dbReference>
<dbReference type="Pfam" id="PF01258">
    <property type="entry name" value="zf-dskA_traR"/>
    <property type="match status" value="1"/>
</dbReference>
<dbReference type="InterPro" id="IPR000962">
    <property type="entry name" value="Znf_DskA_TraR"/>
</dbReference>